<dbReference type="EMBL" id="OBEH01000003">
    <property type="protein sequence ID" value="SNZ00600.1"/>
    <property type="molecule type" value="Genomic_DNA"/>
</dbReference>
<feature type="transmembrane region" description="Helical" evidence="7">
    <location>
        <begin position="182"/>
        <end position="208"/>
    </location>
</feature>
<dbReference type="AlphaFoldDB" id="A0A285MTS1"/>
<gene>
    <name evidence="9" type="ORF">SAMN06265377_2425</name>
</gene>
<dbReference type="InterPro" id="IPR006694">
    <property type="entry name" value="Fatty_acid_hydroxylase"/>
</dbReference>
<dbReference type="GO" id="GO:0008610">
    <property type="term" value="P:lipid biosynthetic process"/>
    <property type="evidence" value="ECO:0007669"/>
    <property type="project" value="InterPro"/>
</dbReference>
<evidence type="ECO:0000259" key="8">
    <source>
        <dbReference type="Pfam" id="PF04116"/>
    </source>
</evidence>
<dbReference type="PANTHER" id="PTHR21624:SF1">
    <property type="entry name" value="ALKYLGLYCEROL MONOOXYGENASE"/>
    <property type="match status" value="1"/>
</dbReference>
<dbReference type="GO" id="GO:0005506">
    <property type="term" value="F:iron ion binding"/>
    <property type="evidence" value="ECO:0007669"/>
    <property type="project" value="InterPro"/>
</dbReference>
<accession>A0A285MTS1</accession>
<keyword evidence="4" id="KW-0560">Oxidoreductase</keyword>
<feature type="domain" description="Fatty acid hydroxylase" evidence="8">
    <location>
        <begin position="118"/>
        <end position="257"/>
    </location>
</feature>
<keyword evidence="3 7" id="KW-1133">Transmembrane helix</keyword>
<keyword evidence="10" id="KW-1185">Reference proteome</keyword>
<reference evidence="10" key="1">
    <citation type="submission" date="2017-09" db="EMBL/GenBank/DDBJ databases">
        <authorList>
            <person name="Varghese N."/>
            <person name="Submissions S."/>
        </authorList>
    </citation>
    <scope>NUCLEOTIDE SEQUENCE [LARGE SCALE GENOMIC DNA]</scope>
    <source>
        <strain evidence="10">DSM 25885</strain>
    </source>
</reference>
<dbReference type="GO" id="GO:0016020">
    <property type="term" value="C:membrane"/>
    <property type="evidence" value="ECO:0007669"/>
    <property type="project" value="GOC"/>
</dbReference>
<evidence type="ECO:0000313" key="10">
    <source>
        <dbReference type="Proteomes" id="UP000219048"/>
    </source>
</evidence>
<dbReference type="InterPro" id="IPR051689">
    <property type="entry name" value="Sterol_desaturase/TMEM195"/>
</dbReference>
<dbReference type="RefSeq" id="WP_097046042.1">
    <property type="nucleotide sequence ID" value="NZ_OBEH01000003.1"/>
</dbReference>
<feature type="transmembrane region" description="Helical" evidence="7">
    <location>
        <begin position="33"/>
        <end position="51"/>
    </location>
</feature>
<keyword evidence="2 7" id="KW-0812">Transmembrane</keyword>
<dbReference type="Pfam" id="PF04116">
    <property type="entry name" value="FA_hydroxylase"/>
    <property type="match status" value="1"/>
</dbReference>
<proteinExistence type="predicted"/>
<dbReference type="OrthoDB" id="9770329at2"/>
<evidence type="ECO:0000256" key="4">
    <source>
        <dbReference type="ARBA" id="ARBA00023002"/>
    </source>
</evidence>
<dbReference type="Proteomes" id="UP000219048">
    <property type="component" value="Unassembled WGS sequence"/>
</dbReference>
<protein>
    <submittedName>
        <fullName evidence="9">Sterol desaturase/sphingolipid hydroxylase, fatty acid hydroxylase superfamily</fullName>
    </submittedName>
</protein>
<keyword evidence="6 7" id="KW-0472">Membrane</keyword>
<feature type="transmembrane region" description="Helical" evidence="7">
    <location>
        <begin position="72"/>
        <end position="97"/>
    </location>
</feature>
<dbReference type="GO" id="GO:0006643">
    <property type="term" value="P:membrane lipid metabolic process"/>
    <property type="evidence" value="ECO:0007669"/>
    <property type="project" value="TreeGrafter"/>
</dbReference>
<feature type="transmembrane region" description="Helical" evidence="7">
    <location>
        <begin position="109"/>
        <end position="131"/>
    </location>
</feature>
<evidence type="ECO:0000256" key="1">
    <source>
        <dbReference type="ARBA" id="ARBA00004127"/>
    </source>
</evidence>
<organism evidence="9 10">
    <name type="scientific">Flagellimonas pacifica</name>
    <dbReference type="NCBI Taxonomy" id="1247520"/>
    <lineage>
        <taxon>Bacteria</taxon>
        <taxon>Pseudomonadati</taxon>
        <taxon>Bacteroidota</taxon>
        <taxon>Flavobacteriia</taxon>
        <taxon>Flavobacteriales</taxon>
        <taxon>Flavobacteriaceae</taxon>
        <taxon>Flagellimonas</taxon>
    </lineage>
</organism>
<dbReference type="GO" id="GO:0012505">
    <property type="term" value="C:endomembrane system"/>
    <property type="evidence" value="ECO:0007669"/>
    <property type="project" value="UniProtKB-SubCell"/>
</dbReference>
<evidence type="ECO:0000313" key="9">
    <source>
        <dbReference type="EMBL" id="SNZ00600.1"/>
    </source>
</evidence>
<name>A0A285MTS1_9FLAO</name>
<comment type="subcellular location">
    <subcellularLocation>
        <location evidence="1">Endomembrane system</location>
        <topology evidence="1">Multi-pass membrane protein</topology>
    </subcellularLocation>
</comment>
<sequence length="305" mass="35639">MNSKKVLSLTAVPALLTISMVFGYVAILEDWNLLLCSFIILFFSFSSIYFLERIIPLNESWRIHKGTILTEVLHFSISIGLFDAIGKTVALWFVLLIQSNFFEVNPTWSWLPFWLIFIIANIVGEFLPYLYHRISHKGNANSVFSLFLWQVHSIHHISEQLNWFKTNWMHPLNMLLNTFLKIAPLLLLGFSESIIFLVGIFHIMVAYLSHSNILVKTGFLDYIIVTPKIHHFHHSKKMDEAKNYGNIIPFWDLVFGTFYNRNGYVEKVGVNKAFYKYPEKTNYIKQVVFPFKGYKYCCNKTISKN</sequence>
<dbReference type="GO" id="GO:0050479">
    <property type="term" value="F:glyceryl-ether monooxygenase activity"/>
    <property type="evidence" value="ECO:0007669"/>
    <property type="project" value="TreeGrafter"/>
</dbReference>
<keyword evidence="5" id="KW-0443">Lipid metabolism</keyword>
<evidence type="ECO:0000256" key="6">
    <source>
        <dbReference type="ARBA" id="ARBA00023136"/>
    </source>
</evidence>
<dbReference type="PANTHER" id="PTHR21624">
    <property type="entry name" value="STEROL DESATURASE-RELATED PROTEIN"/>
    <property type="match status" value="1"/>
</dbReference>
<evidence type="ECO:0000256" key="5">
    <source>
        <dbReference type="ARBA" id="ARBA00023098"/>
    </source>
</evidence>
<evidence type="ECO:0000256" key="3">
    <source>
        <dbReference type="ARBA" id="ARBA00022989"/>
    </source>
</evidence>
<evidence type="ECO:0000256" key="7">
    <source>
        <dbReference type="SAM" id="Phobius"/>
    </source>
</evidence>
<evidence type="ECO:0000256" key="2">
    <source>
        <dbReference type="ARBA" id="ARBA00022692"/>
    </source>
</evidence>